<sequence length="359" mass="40367">MPRSGLISFPDDLLSDDSSFYGDEDTKTQYEEELKPFNPRDFWDIYETSYQCSIIQAKAAEASVPPTTRKREDAEDEEVSLKPNKKKVKKEADNDNNVGSKSATSSSSAAQSATNAFHNAWEARPGGKKTAESISSFLTRLPPSRTTSSDMGDSWIWCANPYRTKHDTETGTDADTGGFTQAGHHLLEKFMERRQQLEEQNPDKVPGAITRMLGPDKQKLEKDIAELAQKHRLTSGKWMLFPSDHDVDRVWGVVAEATWNGRLGTGSKVAPTNSGQNEHLVCIYTQDSTDMNDVKSVLAEMRRLGLVQDGQIAKTVYYKCDAYTYLELTSGNEFKIKASMYNSRDMFKEVAKERSRNKR</sequence>
<protein>
    <recommendedName>
        <fullName evidence="5">DUF1917 domain-containing protein</fullName>
    </recommendedName>
</protein>
<comment type="similarity">
    <text evidence="1">Belongs to the UPF0696 family.</text>
</comment>
<dbReference type="InParanoid" id="W2RQD1"/>
<name>W2RQD1_CYPE1</name>
<reference evidence="3 4" key="1">
    <citation type="submission" date="2013-03" db="EMBL/GenBank/DDBJ databases">
        <title>The Genome Sequence of Phialophora europaea CBS 101466.</title>
        <authorList>
            <consortium name="The Broad Institute Genomics Platform"/>
            <person name="Cuomo C."/>
            <person name="de Hoog S."/>
            <person name="Gorbushina A."/>
            <person name="Walker B."/>
            <person name="Young S.K."/>
            <person name="Zeng Q."/>
            <person name="Gargeya S."/>
            <person name="Fitzgerald M."/>
            <person name="Haas B."/>
            <person name="Abouelleil A."/>
            <person name="Allen A.W."/>
            <person name="Alvarado L."/>
            <person name="Arachchi H.M."/>
            <person name="Berlin A.M."/>
            <person name="Chapman S.B."/>
            <person name="Gainer-Dewar J."/>
            <person name="Goldberg J."/>
            <person name="Griggs A."/>
            <person name="Gujja S."/>
            <person name="Hansen M."/>
            <person name="Howarth C."/>
            <person name="Imamovic A."/>
            <person name="Ireland A."/>
            <person name="Larimer J."/>
            <person name="McCowan C."/>
            <person name="Murphy C."/>
            <person name="Pearson M."/>
            <person name="Poon T.W."/>
            <person name="Priest M."/>
            <person name="Roberts A."/>
            <person name="Saif S."/>
            <person name="Shea T."/>
            <person name="Sisk P."/>
            <person name="Sykes S."/>
            <person name="Wortman J."/>
            <person name="Nusbaum C."/>
            <person name="Birren B."/>
        </authorList>
    </citation>
    <scope>NUCLEOTIDE SEQUENCE [LARGE SCALE GENOMIC DNA]</scope>
    <source>
        <strain evidence="3 4">CBS 101466</strain>
    </source>
</reference>
<dbReference type="Proteomes" id="UP000030752">
    <property type="component" value="Unassembled WGS sequence"/>
</dbReference>
<proteinExistence type="inferred from homology"/>
<accession>W2RQD1</accession>
<dbReference type="VEuPathDB" id="FungiDB:HMPREF1541_07521"/>
<dbReference type="GeneID" id="19974860"/>
<evidence type="ECO:0000313" key="3">
    <source>
        <dbReference type="EMBL" id="ETN37898.1"/>
    </source>
</evidence>
<dbReference type="Pfam" id="PF08939">
    <property type="entry name" value="Bles03"/>
    <property type="match status" value="1"/>
</dbReference>
<evidence type="ECO:0008006" key="5">
    <source>
        <dbReference type="Google" id="ProtNLM"/>
    </source>
</evidence>
<dbReference type="HOGENOM" id="CLU_051869_0_2_1"/>
<dbReference type="RefSeq" id="XP_008720067.1">
    <property type="nucleotide sequence ID" value="XM_008721845.1"/>
</dbReference>
<dbReference type="EMBL" id="KB822723">
    <property type="protein sequence ID" value="ETN37898.1"/>
    <property type="molecule type" value="Genomic_DNA"/>
</dbReference>
<keyword evidence="4" id="KW-1185">Reference proteome</keyword>
<evidence type="ECO:0000256" key="2">
    <source>
        <dbReference type="SAM" id="MobiDB-lite"/>
    </source>
</evidence>
<evidence type="ECO:0000313" key="4">
    <source>
        <dbReference type="Proteomes" id="UP000030752"/>
    </source>
</evidence>
<evidence type="ECO:0000256" key="1">
    <source>
        <dbReference type="ARBA" id="ARBA00010568"/>
    </source>
</evidence>
<dbReference type="InterPro" id="IPR015034">
    <property type="entry name" value="Bles03"/>
</dbReference>
<dbReference type="InterPro" id="IPR023398">
    <property type="entry name" value="TIF_eIF4e-like"/>
</dbReference>
<dbReference type="PANTHER" id="PTHR31977">
    <property type="entry name" value="UPF0696 PROTEIN C11ORF68"/>
    <property type="match status" value="1"/>
</dbReference>
<dbReference type="AlphaFoldDB" id="W2RQD1"/>
<dbReference type="SUPFAM" id="SSF55418">
    <property type="entry name" value="eIF4e-like"/>
    <property type="match status" value="1"/>
</dbReference>
<dbReference type="PANTHER" id="PTHR31977:SF1">
    <property type="entry name" value="UPF0696 PROTEIN C11ORF68"/>
    <property type="match status" value="1"/>
</dbReference>
<organism evidence="3 4">
    <name type="scientific">Cyphellophora europaea (strain CBS 101466)</name>
    <name type="common">Phialophora europaea</name>
    <dbReference type="NCBI Taxonomy" id="1220924"/>
    <lineage>
        <taxon>Eukaryota</taxon>
        <taxon>Fungi</taxon>
        <taxon>Dikarya</taxon>
        <taxon>Ascomycota</taxon>
        <taxon>Pezizomycotina</taxon>
        <taxon>Eurotiomycetes</taxon>
        <taxon>Chaetothyriomycetidae</taxon>
        <taxon>Chaetothyriales</taxon>
        <taxon>Cyphellophoraceae</taxon>
        <taxon>Cyphellophora</taxon>
    </lineage>
</organism>
<feature type="compositionally biased region" description="Low complexity" evidence="2">
    <location>
        <begin position="95"/>
        <end position="111"/>
    </location>
</feature>
<dbReference type="Gene3D" id="3.30.760.10">
    <property type="entry name" value="RNA Cap, Translation Initiation Factor Eif4e"/>
    <property type="match status" value="1"/>
</dbReference>
<feature type="region of interest" description="Disordered" evidence="2">
    <location>
        <begin position="58"/>
        <end position="111"/>
    </location>
</feature>
<dbReference type="OrthoDB" id="10067381at2759"/>
<gene>
    <name evidence="3" type="ORF">HMPREF1541_07521</name>
</gene>
<dbReference type="eggNOG" id="ENOG502SG47">
    <property type="taxonomic scope" value="Eukaryota"/>
</dbReference>